<comment type="caution">
    <text evidence="2">The sequence shown here is derived from an EMBL/GenBank/DDBJ whole genome shotgun (WGS) entry which is preliminary data.</text>
</comment>
<evidence type="ECO:0000256" key="1">
    <source>
        <dbReference type="SAM" id="MobiDB-lite"/>
    </source>
</evidence>
<keyword evidence="3" id="KW-1185">Reference proteome</keyword>
<evidence type="ECO:0000313" key="3">
    <source>
        <dbReference type="Proteomes" id="UP000770661"/>
    </source>
</evidence>
<dbReference type="AlphaFoldDB" id="A0A8J5CE96"/>
<accession>A0A8J5CE96</accession>
<organism evidence="2 3">
    <name type="scientific">Chionoecetes opilio</name>
    <name type="common">Atlantic snow crab</name>
    <name type="synonym">Cancer opilio</name>
    <dbReference type="NCBI Taxonomy" id="41210"/>
    <lineage>
        <taxon>Eukaryota</taxon>
        <taxon>Metazoa</taxon>
        <taxon>Ecdysozoa</taxon>
        <taxon>Arthropoda</taxon>
        <taxon>Crustacea</taxon>
        <taxon>Multicrustacea</taxon>
        <taxon>Malacostraca</taxon>
        <taxon>Eumalacostraca</taxon>
        <taxon>Eucarida</taxon>
        <taxon>Decapoda</taxon>
        <taxon>Pleocyemata</taxon>
        <taxon>Brachyura</taxon>
        <taxon>Eubrachyura</taxon>
        <taxon>Majoidea</taxon>
        <taxon>Majidae</taxon>
        <taxon>Chionoecetes</taxon>
    </lineage>
</organism>
<dbReference type="EMBL" id="JACEEZ010014483">
    <property type="protein sequence ID" value="KAG0719448.1"/>
    <property type="molecule type" value="Genomic_DNA"/>
</dbReference>
<reference evidence="2" key="1">
    <citation type="submission" date="2020-07" db="EMBL/GenBank/DDBJ databases">
        <title>The High-quality genome of the commercially important snow crab, Chionoecetes opilio.</title>
        <authorList>
            <person name="Jeong J.-H."/>
            <person name="Ryu S."/>
        </authorList>
    </citation>
    <scope>NUCLEOTIDE SEQUENCE</scope>
    <source>
        <strain evidence="2">MADBK_172401_WGS</strain>
        <tissue evidence="2">Digestive gland</tissue>
    </source>
</reference>
<feature type="region of interest" description="Disordered" evidence="1">
    <location>
        <begin position="26"/>
        <end position="52"/>
    </location>
</feature>
<gene>
    <name evidence="2" type="ORF">GWK47_050446</name>
</gene>
<protein>
    <submittedName>
        <fullName evidence="2">Uncharacterized protein</fullName>
    </submittedName>
</protein>
<sequence length="133" mass="14162">MQPCSQISLSSPAALRLTVQSTPGVAPRVTCGDRRGGGLSSSTSRCQAPKTPSPCCSTSTLGGGPGENQDCRETVKLHLVQHVRAVRRAVRTTAVPSTAVVINKVRIHFGVMESIPANCFSKYKPIHILLVRQ</sequence>
<dbReference type="Proteomes" id="UP000770661">
    <property type="component" value="Unassembled WGS sequence"/>
</dbReference>
<proteinExistence type="predicted"/>
<name>A0A8J5CE96_CHIOP</name>
<evidence type="ECO:0000313" key="2">
    <source>
        <dbReference type="EMBL" id="KAG0719448.1"/>
    </source>
</evidence>